<evidence type="ECO:0000313" key="3">
    <source>
        <dbReference type="Proteomes" id="UP000812031"/>
    </source>
</evidence>
<evidence type="ECO:0000256" key="1">
    <source>
        <dbReference type="SAM" id="Coils"/>
    </source>
</evidence>
<reference evidence="2 3" key="1">
    <citation type="submission" date="2021-07" db="EMBL/GenBank/DDBJ databases">
        <title>Flavobacterium sp. nov. isolated from sediment on the Taihu Lake.</title>
        <authorList>
            <person name="Qu J.-H."/>
        </authorList>
    </citation>
    <scope>NUCLEOTIDE SEQUENCE [LARGE SCALE GENOMIC DNA]</scope>
    <source>
        <strain evidence="2 3">NAS39</strain>
    </source>
</reference>
<feature type="coiled-coil region" evidence="1">
    <location>
        <begin position="348"/>
        <end position="400"/>
    </location>
</feature>
<comment type="caution">
    <text evidence="2">The sequence shown here is derived from an EMBL/GenBank/DDBJ whole genome shotgun (WGS) entry which is preliminary data.</text>
</comment>
<dbReference type="RefSeq" id="WP_219315900.1">
    <property type="nucleotide sequence ID" value="NZ_JAHWYN010000002.1"/>
</dbReference>
<dbReference type="EMBL" id="JAHWYN010000002">
    <property type="protein sequence ID" value="MBW4359362.1"/>
    <property type="molecule type" value="Genomic_DNA"/>
</dbReference>
<gene>
    <name evidence="2" type="ORF">KZH69_02580</name>
</gene>
<feature type="coiled-coil region" evidence="1">
    <location>
        <begin position="668"/>
        <end position="695"/>
    </location>
</feature>
<protein>
    <submittedName>
        <fullName evidence="2">AAA family ATPase</fullName>
    </submittedName>
</protein>
<feature type="coiled-coil region" evidence="1">
    <location>
        <begin position="468"/>
        <end position="495"/>
    </location>
</feature>
<dbReference type="PANTHER" id="PTHR32114:SF2">
    <property type="entry name" value="ABC TRANSPORTER ABCH.3"/>
    <property type="match status" value="1"/>
</dbReference>
<dbReference type="Proteomes" id="UP000812031">
    <property type="component" value="Unassembled WGS sequence"/>
</dbReference>
<proteinExistence type="predicted"/>
<sequence>MKIKSVKITGFRAFEKEEDSTFDFTKDGEIMNFASIYAPNGFGKTSFYDAVEWGVTHKIQRFDRMVDFEKVRKDNDAPLLLNKASTEGKVIVETNNELFENIINIRKKYDYKAKASNEYFKDQILTQDLIDAFLKEEKADKRYENFLDIDDNLKKYDSIYKKINRLLEYIKDEKKGLVNKKGEEEKKLQGEIDFEQEFKKFDEINQIISSLNNENENFNLIDQSTFNQTSYDNLSRNVEIRLFSLEEELIKAKQRIDTIILARDGEESEDKKLNRGILSHLDSRSKILKLDEQQNEFNQIVKWFEAQEKINNESNVNDENLQIQQNRLEHALNIEKQFETFLGIQKEIDSLHKNIAEFKDKLLNTERDKFDFEQKKNDIIIRFNELKNSLENNRSKLNNLPGQQKQMELINQSIVDSQKNIDDLSKSIGTEEKKQNDLKTILDEFGYYEDKIRNDIALLLEFKLFDQHKELITNYISEEKKLENFKRNIQEIQFKIDNQNQFNKELNDFINLGLELVNNSKSSDCPLCNYSYDSFEKLSENILSNKLLDSKLKIYLEEKIEIESNANKLVLQLSVNKEKIEKAFTLIKQPYLSNYKNRQNVLDKLDSERKANLEKLNSNQAILNNINLSLGDSKTFEELSTKTQKDLSKIDSQILELSNQMKKNDETLLEKETLIKSTQEKLEISERNLLKYQSSNEYKEIREYFIKELNVNNIEKSILSEGISNIQIKINDLTSKKESAIKSLHELKIKLSNYTLSKNEYIKSIEEVNDIKNIMLRIYESYENYIQSEFGIIISDKDKFQIENAFIDLIERQKEIERQAESKIEKFKIVKILNDACIKATESKKVQDQIKMITNNLKELGNSEEVLNIEKEHLRSYLKDTIEAYFYTPLINAIYRKIDPHPDYTLIKFECDFAENKPRLQIYTGTEEEDWSVPSLYFSTAQVNILSLSIFLARALKTKDDDKKPVDCIFIDDPIQSMDSINILSFIDLFRGITLFLDKQLIVSTHEENFHLLLKKKIPSELFKSKFLEFETFGKLKAEDNELLKT</sequence>
<dbReference type="PANTHER" id="PTHR32114">
    <property type="entry name" value="ABC TRANSPORTER ABCH.3"/>
    <property type="match status" value="1"/>
</dbReference>
<name>A0ABS6XSN4_9FLAO</name>
<keyword evidence="3" id="KW-1185">Reference proteome</keyword>
<accession>A0ABS6XSN4</accession>
<evidence type="ECO:0000313" key="2">
    <source>
        <dbReference type="EMBL" id="MBW4359362.1"/>
    </source>
</evidence>
<keyword evidence="1" id="KW-0175">Coiled coil</keyword>
<organism evidence="2 3">
    <name type="scientific">Flavobacterium taihuense</name>
    <dbReference type="NCBI Taxonomy" id="2857508"/>
    <lineage>
        <taxon>Bacteria</taxon>
        <taxon>Pseudomonadati</taxon>
        <taxon>Bacteroidota</taxon>
        <taxon>Flavobacteriia</taxon>
        <taxon>Flavobacteriales</taxon>
        <taxon>Flavobacteriaceae</taxon>
        <taxon>Flavobacterium</taxon>
    </lineage>
</organism>